<dbReference type="GO" id="GO:0031460">
    <property type="term" value="P:glycine betaine transport"/>
    <property type="evidence" value="ECO:0007669"/>
    <property type="project" value="TreeGrafter"/>
</dbReference>
<feature type="transmembrane region" description="Helical" evidence="7">
    <location>
        <begin position="47"/>
        <end position="66"/>
    </location>
</feature>
<dbReference type="PROSITE" id="PS50928">
    <property type="entry name" value="ABC_TM1"/>
    <property type="match status" value="1"/>
</dbReference>
<feature type="transmembrane region" description="Helical" evidence="7">
    <location>
        <begin position="219"/>
        <end position="241"/>
    </location>
</feature>
<dbReference type="FunFam" id="1.10.3720.10:FF:000001">
    <property type="entry name" value="Glycine betaine ABC transporter, permease"/>
    <property type="match status" value="1"/>
</dbReference>
<evidence type="ECO:0000259" key="8">
    <source>
        <dbReference type="PROSITE" id="PS50928"/>
    </source>
</evidence>
<feature type="transmembrane region" description="Helical" evidence="7">
    <location>
        <begin position="140"/>
        <end position="170"/>
    </location>
</feature>
<evidence type="ECO:0000256" key="1">
    <source>
        <dbReference type="ARBA" id="ARBA00004651"/>
    </source>
</evidence>
<dbReference type="AlphaFoldDB" id="A0A3A8AQA4"/>
<gene>
    <name evidence="9" type="ORF">D6850_16545</name>
</gene>
<feature type="domain" description="ABC transmembrane type-1" evidence="8">
    <location>
        <begin position="92"/>
        <end position="271"/>
    </location>
</feature>
<dbReference type="Proteomes" id="UP000281128">
    <property type="component" value="Unassembled WGS sequence"/>
</dbReference>
<protein>
    <submittedName>
        <fullName evidence="9">Proline/glycine betaine ABC transporter permease</fullName>
    </submittedName>
</protein>
<keyword evidence="2 7" id="KW-0813">Transport</keyword>
<evidence type="ECO:0000256" key="7">
    <source>
        <dbReference type="RuleBase" id="RU363032"/>
    </source>
</evidence>
<dbReference type="RefSeq" id="WP_121168729.1">
    <property type="nucleotide sequence ID" value="NZ_RAPE01000006.1"/>
</dbReference>
<comment type="caution">
    <text evidence="9">The sequence shown here is derived from an EMBL/GenBank/DDBJ whole genome shotgun (WGS) entry which is preliminary data.</text>
</comment>
<reference evidence="9 10" key="1">
    <citation type="submission" date="2018-09" db="EMBL/GenBank/DDBJ databases">
        <title>Roseovarius spongiae sp. nov., isolated from a marine sponge.</title>
        <authorList>
            <person name="Zhuang L."/>
            <person name="Luo L."/>
        </authorList>
    </citation>
    <scope>NUCLEOTIDE SEQUENCE [LARGE SCALE GENOMIC DNA]</scope>
    <source>
        <strain evidence="9 10">HN-E21</strain>
    </source>
</reference>
<dbReference type="GO" id="GO:0043190">
    <property type="term" value="C:ATP-binding cassette (ABC) transporter complex"/>
    <property type="evidence" value="ECO:0007669"/>
    <property type="project" value="TreeGrafter"/>
</dbReference>
<feature type="transmembrane region" description="Helical" evidence="7">
    <location>
        <begin position="72"/>
        <end position="89"/>
    </location>
</feature>
<dbReference type="PANTHER" id="PTHR47737">
    <property type="entry name" value="GLYCINE BETAINE/PROLINE BETAINE TRANSPORT SYSTEM PERMEASE PROTEIN PROW"/>
    <property type="match status" value="1"/>
</dbReference>
<feature type="transmembrane region" description="Helical" evidence="7">
    <location>
        <begin position="96"/>
        <end position="115"/>
    </location>
</feature>
<sequence length="315" mass="34275">MLNLENYYIPLDRWIQTFVEWIAFNFRPAFLVIKWPIEGLLRLIQDGLLAMPPLLFLVVFTALAWWLAGRGLAIFTALSLVLLMLIGVWPESMTTLALIATAIVICVLIGIPTGILCARSDTAWRIVRPVLDVMQTTPSFVYLIPVVMLFGVGTVPGAVAVVVVAVPPLIRFTNLGIRMVDRELIEAGVAFGATERQLLWEVQLPQALPTILGGLNQTVLMAMVMAVIVAMIGAEGLGLVVLQGLGRLDVGRAAVGGIGIVLLAIILDRLTQAMANRERREEMSARPGLRAVLGGMFRGSRPALPEEAIEKTHGR</sequence>
<keyword evidence="3" id="KW-1003">Cell membrane</keyword>
<dbReference type="PANTHER" id="PTHR47737:SF1">
    <property type="entry name" value="GLYCINE BETAINE_PROLINE BETAINE TRANSPORT SYSTEM PERMEASE PROTEIN PROW"/>
    <property type="match status" value="1"/>
</dbReference>
<evidence type="ECO:0000256" key="4">
    <source>
        <dbReference type="ARBA" id="ARBA00022692"/>
    </source>
</evidence>
<keyword evidence="4 7" id="KW-0812">Transmembrane</keyword>
<dbReference type="GO" id="GO:0015871">
    <property type="term" value="P:choline transport"/>
    <property type="evidence" value="ECO:0007669"/>
    <property type="project" value="TreeGrafter"/>
</dbReference>
<evidence type="ECO:0000313" key="9">
    <source>
        <dbReference type="EMBL" id="RKF12577.1"/>
    </source>
</evidence>
<dbReference type="Pfam" id="PF00528">
    <property type="entry name" value="BPD_transp_1"/>
    <property type="match status" value="1"/>
</dbReference>
<evidence type="ECO:0000313" key="10">
    <source>
        <dbReference type="Proteomes" id="UP000281128"/>
    </source>
</evidence>
<name>A0A3A8AQA4_9RHOB</name>
<comment type="similarity">
    <text evidence="7">Belongs to the binding-protein-dependent transport system permease family.</text>
</comment>
<evidence type="ECO:0000256" key="2">
    <source>
        <dbReference type="ARBA" id="ARBA00022448"/>
    </source>
</evidence>
<dbReference type="EMBL" id="RAPE01000006">
    <property type="protein sequence ID" value="RKF12577.1"/>
    <property type="molecule type" value="Genomic_DNA"/>
</dbReference>
<comment type="subcellular location">
    <subcellularLocation>
        <location evidence="1 7">Cell membrane</location>
        <topology evidence="1 7">Multi-pass membrane protein</topology>
    </subcellularLocation>
</comment>
<dbReference type="SUPFAM" id="SSF161098">
    <property type="entry name" value="MetI-like"/>
    <property type="match status" value="1"/>
</dbReference>
<dbReference type="InterPro" id="IPR035906">
    <property type="entry name" value="MetI-like_sf"/>
</dbReference>
<dbReference type="CDD" id="cd06261">
    <property type="entry name" value="TM_PBP2"/>
    <property type="match status" value="1"/>
</dbReference>
<keyword evidence="5 7" id="KW-1133">Transmembrane helix</keyword>
<keyword evidence="6 7" id="KW-0472">Membrane</keyword>
<evidence type="ECO:0000256" key="3">
    <source>
        <dbReference type="ARBA" id="ARBA00022475"/>
    </source>
</evidence>
<feature type="transmembrane region" description="Helical" evidence="7">
    <location>
        <begin position="253"/>
        <end position="270"/>
    </location>
</feature>
<organism evidence="9 10">
    <name type="scientific">Roseovarius spongiae</name>
    <dbReference type="NCBI Taxonomy" id="2320272"/>
    <lineage>
        <taxon>Bacteria</taxon>
        <taxon>Pseudomonadati</taxon>
        <taxon>Pseudomonadota</taxon>
        <taxon>Alphaproteobacteria</taxon>
        <taxon>Rhodobacterales</taxon>
        <taxon>Roseobacteraceae</taxon>
        <taxon>Roseovarius</taxon>
    </lineage>
</organism>
<dbReference type="GO" id="GO:0005275">
    <property type="term" value="F:amine transmembrane transporter activity"/>
    <property type="evidence" value="ECO:0007669"/>
    <property type="project" value="TreeGrafter"/>
</dbReference>
<keyword evidence="10" id="KW-1185">Reference proteome</keyword>
<accession>A0A3A8AQA4</accession>
<proteinExistence type="inferred from homology"/>
<dbReference type="GO" id="GO:0015226">
    <property type="term" value="F:carnitine transmembrane transporter activity"/>
    <property type="evidence" value="ECO:0007669"/>
    <property type="project" value="TreeGrafter"/>
</dbReference>
<dbReference type="Gene3D" id="1.10.3720.10">
    <property type="entry name" value="MetI-like"/>
    <property type="match status" value="1"/>
</dbReference>
<evidence type="ECO:0000256" key="5">
    <source>
        <dbReference type="ARBA" id="ARBA00022989"/>
    </source>
</evidence>
<dbReference type="OrthoDB" id="9815258at2"/>
<dbReference type="InterPro" id="IPR000515">
    <property type="entry name" value="MetI-like"/>
</dbReference>
<evidence type="ECO:0000256" key="6">
    <source>
        <dbReference type="ARBA" id="ARBA00023136"/>
    </source>
</evidence>